<keyword evidence="7" id="KW-1185">Reference proteome</keyword>
<dbReference type="InterPro" id="IPR036388">
    <property type="entry name" value="WH-like_DNA-bd_sf"/>
</dbReference>
<dbReference type="GO" id="GO:0003700">
    <property type="term" value="F:DNA-binding transcription factor activity"/>
    <property type="evidence" value="ECO:0007669"/>
    <property type="project" value="InterPro"/>
</dbReference>
<keyword evidence="3" id="KW-0238">DNA-binding</keyword>
<dbReference type="PRINTS" id="PR00039">
    <property type="entry name" value="HTHLYSR"/>
</dbReference>
<dbReference type="SUPFAM" id="SSF46785">
    <property type="entry name" value="Winged helix' DNA-binding domain"/>
    <property type="match status" value="1"/>
</dbReference>
<evidence type="ECO:0000256" key="4">
    <source>
        <dbReference type="ARBA" id="ARBA00023163"/>
    </source>
</evidence>
<dbReference type="GO" id="GO:0000976">
    <property type="term" value="F:transcription cis-regulatory region binding"/>
    <property type="evidence" value="ECO:0007669"/>
    <property type="project" value="TreeGrafter"/>
</dbReference>
<dbReference type="PANTHER" id="PTHR30126:SF39">
    <property type="entry name" value="HTH-TYPE TRANSCRIPTIONAL REGULATOR CYSL"/>
    <property type="match status" value="1"/>
</dbReference>
<evidence type="ECO:0000256" key="1">
    <source>
        <dbReference type="ARBA" id="ARBA00009437"/>
    </source>
</evidence>
<comment type="similarity">
    <text evidence="1">Belongs to the LysR transcriptional regulatory family.</text>
</comment>
<dbReference type="HOGENOM" id="CLU_039613_6_1_10"/>
<keyword evidence="4" id="KW-0804">Transcription</keyword>
<dbReference type="OrthoDB" id="9785745at2"/>
<dbReference type="SUPFAM" id="SSF53850">
    <property type="entry name" value="Periplasmic binding protein-like II"/>
    <property type="match status" value="1"/>
</dbReference>
<dbReference type="AlphaFoldDB" id="G8R7H4"/>
<dbReference type="Gene3D" id="3.40.190.290">
    <property type="match status" value="1"/>
</dbReference>
<dbReference type="InterPro" id="IPR036390">
    <property type="entry name" value="WH_DNA-bd_sf"/>
</dbReference>
<feature type="domain" description="HTH lysR-type" evidence="5">
    <location>
        <begin position="6"/>
        <end position="58"/>
    </location>
</feature>
<protein>
    <submittedName>
        <fullName evidence="6">Transcriptional regulator</fullName>
    </submittedName>
</protein>
<dbReference type="FunFam" id="1.10.10.10:FF:000001">
    <property type="entry name" value="LysR family transcriptional regulator"/>
    <property type="match status" value="1"/>
</dbReference>
<dbReference type="PANTHER" id="PTHR30126">
    <property type="entry name" value="HTH-TYPE TRANSCRIPTIONAL REGULATOR"/>
    <property type="match status" value="1"/>
</dbReference>
<gene>
    <name evidence="6" type="ordered locus">Oweho_0263</name>
</gene>
<dbReference type="STRING" id="926562.Oweho_0263"/>
<reference evidence="6 7" key="1">
    <citation type="journal article" date="2012" name="Stand. Genomic Sci.">
        <title>Genome sequence of the orange-pigmented seawater bacterium Owenweeksia hongkongensis type strain (UST20020801(T)).</title>
        <authorList>
            <person name="Riedel T."/>
            <person name="Held B."/>
            <person name="Nolan M."/>
            <person name="Lucas S."/>
            <person name="Lapidus A."/>
            <person name="Tice H."/>
            <person name="Del Rio T.G."/>
            <person name="Cheng J.F."/>
            <person name="Han C."/>
            <person name="Tapia R."/>
            <person name="Goodwin L.A."/>
            <person name="Pitluck S."/>
            <person name="Liolios K."/>
            <person name="Mavromatis K."/>
            <person name="Pagani I."/>
            <person name="Ivanova N."/>
            <person name="Mikhailova N."/>
            <person name="Pati A."/>
            <person name="Chen A."/>
            <person name="Palaniappan K."/>
            <person name="Rohde M."/>
            <person name="Tindall B.J."/>
            <person name="Detter J.C."/>
            <person name="Goker M."/>
            <person name="Woyke T."/>
            <person name="Bristow J."/>
            <person name="Eisen J.A."/>
            <person name="Markowitz V."/>
            <person name="Hugenholtz P."/>
            <person name="Klenk H.P."/>
            <person name="Kyrpides N.C."/>
        </authorList>
    </citation>
    <scope>NUCLEOTIDE SEQUENCE</scope>
    <source>
        <strain evidence="7">DSM 17368 / JCM 12287 / NRRL B-23963</strain>
    </source>
</reference>
<keyword evidence="2" id="KW-0805">Transcription regulation</keyword>
<dbReference type="Pfam" id="PF03466">
    <property type="entry name" value="LysR_substrate"/>
    <property type="match status" value="1"/>
</dbReference>
<proteinExistence type="inferred from homology"/>
<evidence type="ECO:0000259" key="5">
    <source>
        <dbReference type="PROSITE" id="PS50931"/>
    </source>
</evidence>
<dbReference type="EMBL" id="CP003156">
    <property type="protein sequence ID" value="AEV31285.1"/>
    <property type="molecule type" value="Genomic_DNA"/>
</dbReference>
<dbReference type="Pfam" id="PF00126">
    <property type="entry name" value="HTH_1"/>
    <property type="match status" value="1"/>
</dbReference>
<dbReference type="KEGG" id="oho:Oweho_0263"/>
<dbReference type="Proteomes" id="UP000005631">
    <property type="component" value="Chromosome"/>
</dbReference>
<evidence type="ECO:0000256" key="2">
    <source>
        <dbReference type="ARBA" id="ARBA00023015"/>
    </source>
</evidence>
<dbReference type="Gene3D" id="1.10.10.10">
    <property type="entry name" value="Winged helix-like DNA-binding domain superfamily/Winged helix DNA-binding domain"/>
    <property type="match status" value="1"/>
</dbReference>
<dbReference type="RefSeq" id="WP_014200646.1">
    <property type="nucleotide sequence ID" value="NC_016599.1"/>
</dbReference>
<dbReference type="PROSITE" id="PS50931">
    <property type="entry name" value="HTH_LYSR"/>
    <property type="match status" value="1"/>
</dbReference>
<dbReference type="InterPro" id="IPR000847">
    <property type="entry name" value="LysR_HTH_N"/>
</dbReference>
<name>G8R7H4_OWEHD</name>
<dbReference type="PATRIC" id="fig|926562.3.peg.269"/>
<dbReference type="InterPro" id="IPR005119">
    <property type="entry name" value="LysR_subst-bd"/>
</dbReference>
<organism evidence="6 7">
    <name type="scientific">Owenweeksia hongkongensis (strain DSM 17368 / CIP 108786 / JCM 12287 / NRRL B-23963 / UST20020801)</name>
    <dbReference type="NCBI Taxonomy" id="926562"/>
    <lineage>
        <taxon>Bacteria</taxon>
        <taxon>Pseudomonadati</taxon>
        <taxon>Bacteroidota</taxon>
        <taxon>Flavobacteriia</taxon>
        <taxon>Flavobacteriales</taxon>
        <taxon>Owenweeksiaceae</taxon>
        <taxon>Owenweeksia</taxon>
    </lineage>
</organism>
<sequence length="296" mass="33494">MFDFRLRVFYAIVQKGSFSKAAEALHITQPAVTKHVKLLEEHFSEKLFDRKGYKVELTQAGRVLLKHVRAIVGQYQKLEFDMNLLQEATRGQIDMAASTTIAQYWLPPLLAEFHSKFPEVKISMVNGNTREVKHLVLNSKVHLGLIEGETQQTGLSYSPFLKDEIVLVAPRGHRLSRKGEVTLEELKLEKLLIRESGSGTLQILSTALQKAGMPLSELVVEMELGSTESIKSYLFHSDCCAFLSIHTVLKELKAGDLNVIDIPNFKVERNFYLVQRSEDSGPLAKLFKDFISIDYN</sequence>
<evidence type="ECO:0000313" key="6">
    <source>
        <dbReference type="EMBL" id="AEV31285.1"/>
    </source>
</evidence>
<evidence type="ECO:0000313" key="7">
    <source>
        <dbReference type="Proteomes" id="UP000005631"/>
    </source>
</evidence>
<dbReference type="eggNOG" id="COG0583">
    <property type="taxonomic scope" value="Bacteria"/>
</dbReference>
<accession>G8R7H4</accession>
<evidence type="ECO:0000256" key="3">
    <source>
        <dbReference type="ARBA" id="ARBA00023125"/>
    </source>
</evidence>